<organism evidence="2 3">
    <name type="scientific">Puccinia striiformis f. sp. tritici PST-78</name>
    <dbReference type="NCBI Taxonomy" id="1165861"/>
    <lineage>
        <taxon>Eukaryota</taxon>
        <taxon>Fungi</taxon>
        <taxon>Dikarya</taxon>
        <taxon>Basidiomycota</taxon>
        <taxon>Pucciniomycotina</taxon>
        <taxon>Pucciniomycetes</taxon>
        <taxon>Pucciniales</taxon>
        <taxon>Pucciniaceae</taxon>
        <taxon>Puccinia</taxon>
    </lineage>
</organism>
<dbReference type="Pfam" id="PF09676">
    <property type="entry name" value="TraV"/>
    <property type="match status" value="1"/>
</dbReference>
<dbReference type="EMBL" id="AJIL01000631">
    <property type="protein sequence ID" value="KNE88978.1"/>
    <property type="molecule type" value="Genomic_DNA"/>
</dbReference>
<sequence>MKHTLSRMLLCSVVMLSGCAGMNSEFEFDKPAKDTGIWMSQADDMTLGNNSGAAAGRSISGTNHVDLDGYRLIDTGHIRLDVQPLVTGARVVQGPTPIGYPLRTSAPTSGGVFTASTVTPSVNTGTVSCNTPRCYPEPTAAFRKPDGVQRIWIAPYVSPDDAVHMGEIVFAVAKPADWNGFDPLNVIETVGSILGEKDTLNETQKKLNDMEYPHIRDLLPFADYKSDDQFFINKDSIGFILEAQPLIGANELLADSLDTLLQDKVPRGTPLQVMMVSSRAIKEQIEYGLKDFGWKGHRAEDCNDVTRRFYLNGAQHEFPNDLGHPLTLRDYRLFFTWGMKVKHVTETDFVRLRDVRRNLLNALTSADIHAQPIGVERFMGVMRELLNHDVNRLSAYDIPYDPQADLKAQM</sequence>
<keyword evidence="3" id="KW-1185">Reference proteome</keyword>
<evidence type="ECO:0000313" key="2">
    <source>
        <dbReference type="EMBL" id="KNE88978.1"/>
    </source>
</evidence>
<feature type="signal peptide" evidence="1">
    <location>
        <begin position="1"/>
        <end position="21"/>
    </location>
</feature>
<dbReference type="AlphaFoldDB" id="A0A0L0UPQ0"/>
<dbReference type="STRING" id="1165861.A0A0L0UPQ0"/>
<dbReference type="InterPro" id="IPR014118">
    <property type="entry name" value="T4SS_TraV"/>
</dbReference>
<comment type="caution">
    <text evidence="2">The sequence shown here is derived from an EMBL/GenBank/DDBJ whole genome shotgun (WGS) entry which is preliminary data.</text>
</comment>
<dbReference type="Pfam" id="PF11130">
    <property type="entry name" value="TraC_F_IV"/>
    <property type="match status" value="1"/>
</dbReference>
<keyword evidence="1" id="KW-0732">Signal</keyword>
<feature type="chain" id="PRO_5005548534" evidence="1">
    <location>
        <begin position="22"/>
        <end position="410"/>
    </location>
</feature>
<gene>
    <name evidence="2" type="ORF">PSTG_17570</name>
</gene>
<name>A0A0L0UPQ0_9BASI</name>
<evidence type="ECO:0000313" key="3">
    <source>
        <dbReference type="Proteomes" id="UP000054564"/>
    </source>
</evidence>
<protein>
    <submittedName>
        <fullName evidence="2">Uncharacterized protein</fullName>
    </submittedName>
</protein>
<feature type="non-terminal residue" evidence="2">
    <location>
        <position position="410"/>
    </location>
</feature>
<proteinExistence type="predicted"/>
<reference evidence="3" key="1">
    <citation type="submission" date="2014-03" db="EMBL/GenBank/DDBJ databases">
        <title>The Genome Sequence of Puccinia striiformis f. sp. tritici PST-78.</title>
        <authorList>
            <consortium name="The Broad Institute Genome Sequencing Platform"/>
            <person name="Cuomo C."/>
            <person name="Hulbert S."/>
            <person name="Chen X."/>
            <person name="Walker B."/>
            <person name="Young S.K."/>
            <person name="Zeng Q."/>
            <person name="Gargeya S."/>
            <person name="Fitzgerald M."/>
            <person name="Haas B."/>
            <person name="Abouelleil A."/>
            <person name="Alvarado L."/>
            <person name="Arachchi H.M."/>
            <person name="Berlin A.M."/>
            <person name="Chapman S.B."/>
            <person name="Goldberg J."/>
            <person name="Griggs A."/>
            <person name="Gujja S."/>
            <person name="Hansen M."/>
            <person name="Howarth C."/>
            <person name="Imamovic A."/>
            <person name="Larimer J."/>
            <person name="McCowan C."/>
            <person name="Montmayeur A."/>
            <person name="Murphy C."/>
            <person name="Neiman D."/>
            <person name="Pearson M."/>
            <person name="Priest M."/>
            <person name="Roberts A."/>
            <person name="Saif S."/>
            <person name="Shea T."/>
            <person name="Sisk P."/>
            <person name="Sykes S."/>
            <person name="Wortman J."/>
            <person name="Nusbaum C."/>
            <person name="Birren B."/>
        </authorList>
    </citation>
    <scope>NUCLEOTIDE SEQUENCE [LARGE SCALE GENOMIC DNA]</scope>
    <source>
        <strain evidence="3">race PST-78</strain>
    </source>
</reference>
<dbReference type="NCBIfam" id="TIGR02747">
    <property type="entry name" value="TraV"/>
    <property type="match status" value="1"/>
</dbReference>
<accession>A0A0L0UPQ0</accession>
<dbReference type="PROSITE" id="PS51257">
    <property type="entry name" value="PROKAR_LIPOPROTEIN"/>
    <property type="match status" value="1"/>
</dbReference>
<dbReference type="Proteomes" id="UP000054564">
    <property type="component" value="Unassembled WGS sequence"/>
</dbReference>
<dbReference type="InterPro" id="IPR025955">
    <property type="entry name" value="TraC/Conjuga_ATPase"/>
</dbReference>
<evidence type="ECO:0000256" key="1">
    <source>
        <dbReference type="SAM" id="SignalP"/>
    </source>
</evidence>